<evidence type="ECO:0000313" key="10">
    <source>
        <dbReference type="Proteomes" id="UP000594263"/>
    </source>
</evidence>
<dbReference type="InterPro" id="IPR001650">
    <property type="entry name" value="Helicase_C-like"/>
</dbReference>
<dbReference type="GO" id="GO:0006968">
    <property type="term" value="P:cellular defense response"/>
    <property type="evidence" value="ECO:0007669"/>
    <property type="project" value="EnsemblPlants"/>
</dbReference>
<dbReference type="InterPro" id="IPR014014">
    <property type="entry name" value="RNA_helicase_DEAD_Q_motif"/>
</dbReference>
<dbReference type="GO" id="GO:0071369">
    <property type="term" value="P:cellular response to ethylene stimulus"/>
    <property type="evidence" value="ECO:0007669"/>
    <property type="project" value="EnsemblPlants"/>
</dbReference>
<dbReference type="InterPro" id="IPR014001">
    <property type="entry name" value="Helicase_ATP-bd"/>
</dbReference>
<dbReference type="InterPro" id="IPR044742">
    <property type="entry name" value="DEAD/DEAH_RhlB"/>
</dbReference>
<evidence type="ECO:0000313" key="9">
    <source>
        <dbReference type="EnsemblPlants" id="Kaladp0018s0133.1.v1.1"/>
    </source>
</evidence>
<dbReference type="GO" id="GO:0071446">
    <property type="term" value="P:cellular response to salicylic acid stimulus"/>
    <property type="evidence" value="ECO:0007669"/>
    <property type="project" value="EnsemblPlants"/>
</dbReference>
<dbReference type="Gene3D" id="3.40.50.300">
    <property type="entry name" value="P-loop containing nucleotide triphosphate hydrolases"/>
    <property type="match status" value="2"/>
</dbReference>
<keyword evidence="10" id="KW-1185">Reference proteome</keyword>
<organism evidence="9 10">
    <name type="scientific">Kalanchoe fedtschenkoi</name>
    <name type="common">Lavender scallops</name>
    <name type="synonym">South American air plant</name>
    <dbReference type="NCBI Taxonomy" id="63787"/>
    <lineage>
        <taxon>Eukaryota</taxon>
        <taxon>Viridiplantae</taxon>
        <taxon>Streptophyta</taxon>
        <taxon>Embryophyta</taxon>
        <taxon>Tracheophyta</taxon>
        <taxon>Spermatophyta</taxon>
        <taxon>Magnoliopsida</taxon>
        <taxon>eudicotyledons</taxon>
        <taxon>Gunneridae</taxon>
        <taxon>Pentapetalae</taxon>
        <taxon>Saxifragales</taxon>
        <taxon>Crassulaceae</taxon>
        <taxon>Kalanchoe</taxon>
    </lineage>
</organism>
<feature type="domain" description="Helicase C-terminal" evidence="7">
    <location>
        <begin position="558"/>
        <end position="714"/>
    </location>
</feature>
<sequence>MLSNAAVSLREGPNWSLKRTVFPITQFSETKWSLRTERMAVSGTRRSGRSAGRIRFVVRAGYKKIPMETAGAYHLVDEESGEKFIVWGGSEEDAEAAVMPSKDVLTWKPKSGSTDDEVEFGGAGGKRAPARVLDGGYKSPVPINSAYSSSKGGGNFERLKTHKINALAKKVSRMKQEVEEQVVEDNYTKRSTVANSEDKYAYKGKKGQVLGREMSVAQRDRTQMQDVDVENDEGEANERRYAIVEESRIYREKVRKSEYSKTRPDVSVTKKPVPEIRGWNRGDSMQRYGYEPEYPPIRWPKSADKEFFSRKSFRDIGCKDYMIECLRVLGFSRPSNIQAMSFGPVFEGKSSVIADQSGSGKTLAYLVPVIQRIREEELQGLSKSSSQSPRVLILAPTAELASQVLSNCRALSKNGVPFRSMVVTGGFKQKTQLESLQQEMDVLIATPGRFLYLIREGFLKLTNIRCAVLDEVDILYDDEEFELSLQTLMNSAPVTTQYLFVTATLPVDIYNKLVETFPDSDVVIGPGMHRTSTGLEEVLVDCSGDEGTEKNPDTALLNKKTALLQLAEENPVSKTIVFCNKIETCRIVENALNRFDRKGIRMLVLPFHAAVTQETRLANMKEFLNPRSNKDSLFLVCTDRASRGIDFRGVNHVVLFDFPRDPSEYVRRVGRTARGVGGRGKAFVFVVGKQVSLARRIMDRNQKGHPLHDVPTSF</sequence>
<dbReference type="InterPro" id="IPR011545">
    <property type="entry name" value="DEAD/DEAH_box_helicase_dom"/>
</dbReference>
<keyword evidence="2" id="KW-0378">Hydrolase</keyword>
<evidence type="ECO:0000256" key="4">
    <source>
        <dbReference type="ARBA" id="ARBA00022840"/>
    </source>
</evidence>
<dbReference type="PROSITE" id="PS51194">
    <property type="entry name" value="HELICASE_CTER"/>
    <property type="match status" value="1"/>
</dbReference>
<reference evidence="9" key="1">
    <citation type="submission" date="2021-01" db="UniProtKB">
        <authorList>
            <consortium name="EnsemblPlants"/>
        </authorList>
    </citation>
    <scope>IDENTIFICATION</scope>
</reference>
<dbReference type="SUPFAM" id="SSF52540">
    <property type="entry name" value="P-loop containing nucleoside triphosphate hydrolases"/>
    <property type="match status" value="1"/>
</dbReference>
<dbReference type="Gramene" id="Kaladp0018s0133.1.v1.1">
    <property type="protein sequence ID" value="Kaladp0018s0133.1.v1.1"/>
    <property type="gene ID" value="Kaladp0018s0133.v1.1"/>
</dbReference>
<dbReference type="PROSITE" id="PS51195">
    <property type="entry name" value="Q_MOTIF"/>
    <property type="match status" value="1"/>
</dbReference>
<dbReference type="SMART" id="SM00490">
    <property type="entry name" value="HELICc"/>
    <property type="match status" value="1"/>
</dbReference>
<evidence type="ECO:0000256" key="1">
    <source>
        <dbReference type="ARBA" id="ARBA00022741"/>
    </source>
</evidence>
<dbReference type="Pfam" id="PF00271">
    <property type="entry name" value="Helicase_C"/>
    <property type="match status" value="1"/>
</dbReference>
<dbReference type="GO" id="GO:0005524">
    <property type="term" value="F:ATP binding"/>
    <property type="evidence" value="ECO:0007669"/>
    <property type="project" value="UniProtKB-KW"/>
</dbReference>
<evidence type="ECO:0000256" key="2">
    <source>
        <dbReference type="ARBA" id="ARBA00022801"/>
    </source>
</evidence>
<proteinExistence type="predicted"/>
<name>A0A7N0T1Z2_KALFE</name>
<dbReference type="SMART" id="SM00487">
    <property type="entry name" value="DEXDc"/>
    <property type="match status" value="1"/>
</dbReference>
<dbReference type="PROSITE" id="PS51192">
    <property type="entry name" value="HELICASE_ATP_BIND_1"/>
    <property type="match status" value="1"/>
</dbReference>
<dbReference type="PANTHER" id="PTHR47960">
    <property type="entry name" value="DEAD-BOX ATP-DEPENDENT RNA HELICASE 50"/>
    <property type="match status" value="1"/>
</dbReference>
<feature type="short sequence motif" description="Q motif" evidence="5">
    <location>
        <begin position="311"/>
        <end position="339"/>
    </location>
</feature>
<protein>
    <submittedName>
        <fullName evidence="9">Uncharacterized protein</fullName>
    </submittedName>
</protein>
<dbReference type="CDD" id="cd00268">
    <property type="entry name" value="DEADc"/>
    <property type="match status" value="1"/>
</dbReference>
<evidence type="ECO:0000259" key="6">
    <source>
        <dbReference type="PROSITE" id="PS51192"/>
    </source>
</evidence>
<feature type="domain" description="DEAD-box RNA helicase Q" evidence="8">
    <location>
        <begin position="311"/>
        <end position="339"/>
    </location>
</feature>
<dbReference type="GO" id="GO:0016787">
    <property type="term" value="F:hydrolase activity"/>
    <property type="evidence" value="ECO:0007669"/>
    <property type="project" value="UniProtKB-KW"/>
</dbReference>
<evidence type="ECO:0000256" key="3">
    <source>
        <dbReference type="ARBA" id="ARBA00022806"/>
    </source>
</evidence>
<dbReference type="GO" id="GO:0071395">
    <property type="term" value="P:cellular response to jasmonic acid stimulus"/>
    <property type="evidence" value="ECO:0007669"/>
    <property type="project" value="EnsemblPlants"/>
</dbReference>
<dbReference type="Pfam" id="PF00270">
    <property type="entry name" value="DEAD"/>
    <property type="match status" value="1"/>
</dbReference>
<dbReference type="GO" id="GO:0050832">
    <property type="term" value="P:defense response to fungus"/>
    <property type="evidence" value="ECO:0007669"/>
    <property type="project" value="EnsemblPlants"/>
</dbReference>
<dbReference type="OMA" id="YSHEDFE"/>
<evidence type="ECO:0000256" key="5">
    <source>
        <dbReference type="PROSITE-ProRule" id="PRU00552"/>
    </source>
</evidence>
<keyword evidence="3" id="KW-0347">Helicase</keyword>
<evidence type="ECO:0000259" key="7">
    <source>
        <dbReference type="PROSITE" id="PS51194"/>
    </source>
</evidence>
<evidence type="ECO:0000259" key="8">
    <source>
        <dbReference type="PROSITE" id="PS51195"/>
    </source>
</evidence>
<keyword evidence="4" id="KW-0067">ATP-binding</keyword>
<dbReference type="EnsemblPlants" id="Kaladp0018s0133.1.v1.1">
    <property type="protein sequence ID" value="Kaladp0018s0133.1.v1.1"/>
    <property type="gene ID" value="Kaladp0018s0133.v1.1"/>
</dbReference>
<dbReference type="CDD" id="cd18787">
    <property type="entry name" value="SF2_C_DEAD"/>
    <property type="match status" value="1"/>
</dbReference>
<accession>A0A7N0T1Z2</accession>
<keyword evidence="1" id="KW-0547">Nucleotide-binding</keyword>
<dbReference type="GO" id="GO:0003724">
    <property type="term" value="F:RNA helicase activity"/>
    <property type="evidence" value="ECO:0007669"/>
    <property type="project" value="EnsemblPlants"/>
</dbReference>
<dbReference type="InterPro" id="IPR027417">
    <property type="entry name" value="P-loop_NTPase"/>
</dbReference>
<dbReference type="Proteomes" id="UP000594263">
    <property type="component" value="Unplaced"/>
</dbReference>
<feature type="domain" description="Helicase ATP-binding" evidence="6">
    <location>
        <begin position="342"/>
        <end position="523"/>
    </location>
</feature>
<dbReference type="GO" id="GO:0003729">
    <property type="term" value="F:mRNA binding"/>
    <property type="evidence" value="ECO:0007669"/>
    <property type="project" value="EnsemblPlants"/>
</dbReference>
<dbReference type="AlphaFoldDB" id="A0A7N0T1Z2"/>